<dbReference type="InterPro" id="IPR015813">
    <property type="entry name" value="Pyrv/PenolPyrv_kinase-like_dom"/>
</dbReference>
<evidence type="ECO:0000259" key="4">
    <source>
        <dbReference type="Pfam" id="PF03328"/>
    </source>
</evidence>
<evidence type="ECO:0000256" key="3">
    <source>
        <dbReference type="ARBA" id="ARBA00023239"/>
    </source>
</evidence>
<keyword evidence="2" id="KW-0479">Metal-binding</keyword>
<evidence type="ECO:0000256" key="2">
    <source>
        <dbReference type="ARBA" id="ARBA00022723"/>
    </source>
</evidence>
<dbReference type="EMBL" id="DTKQ01000041">
    <property type="protein sequence ID" value="HGZ79430.1"/>
    <property type="molecule type" value="Genomic_DNA"/>
</dbReference>
<organism evidence="5">
    <name type="scientific">Pseudothermotoga hypogea</name>
    <dbReference type="NCBI Taxonomy" id="57487"/>
    <lineage>
        <taxon>Bacteria</taxon>
        <taxon>Thermotogati</taxon>
        <taxon>Thermotogota</taxon>
        <taxon>Thermotogae</taxon>
        <taxon>Thermotogales</taxon>
        <taxon>Thermotogaceae</taxon>
        <taxon>Pseudothermotoga</taxon>
    </lineage>
</organism>
<accession>A0A832I6S7</accession>
<proteinExistence type="inferred from homology"/>
<name>A0A832I6S7_9THEM</name>
<evidence type="ECO:0000256" key="1">
    <source>
        <dbReference type="ARBA" id="ARBA00005568"/>
    </source>
</evidence>
<dbReference type="PANTHER" id="PTHR30502">
    <property type="entry name" value="2-KETO-3-DEOXY-L-RHAMNONATE ALDOLASE"/>
    <property type="match status" value="1"/>
</dbReference>
<protein>
    <recommendedName>
        <fullName evidence="4">HpcH/HpaI aldolase/citrate lyase domain-containing protein</fullName>
    </recommendedName>
</protein>
<evidence type="ECO:0000313" key="5">
    <source>
        <dbReference type="EMBL" id="HGZ79430.1"/>
    </source>
</evidence>
<dbReference type="PANTHER" id="PTHR30502:SF0">
    <property type="entry name" value="PHOSPHOENOLPYRUVATE CARBOXYLASE FAMILY PROTEIN"/>
    <property type="match status" value="1"/>
</dbReference>
<dbReference type="GO" id="GO:0016832">
    <property type="term" value="F:aldehyde-lyase activity"/>
    <property type="evidence" value="ECO:0007669"/>
    <property type="project" value="TreeGrafter"/>
</dbReference>
<feature type="domain" description="HpcH/HpaI aldolase/citrate lyase" evidence="4">
    <location>
        <begin position="27"/>
        <end position="211"/>
    </location>
</feature>
<keyword evidence="3" id="KW-0456">Lyase</keyword>
<dbReference type="SUPFAM" id="SSF51621">
    <property type="entry name" value="Phosphoenolpyruvate/pyruvate domain"/>
    <property type="match status" value="1"/>
</dbReference>
<comment type="similarity">
    <text evidence="1">Belongs to the HpcH/HpaI aldolase family.</text>
</comment>
<sequence length="261" mass="29100">MVRENKTKKLLKEGKHAIGIMVSEIRTPGIAQMFATAGFDFFVIDTEHSPFSLETVQDMVWAARAGGITPIVRVPTRYGHHNLSRPLDSGAEGLLVPQVETREEVEQIIKATKYYPLGERGMALRRTPTDFASVRGEEVTKWANENTLIILQIESKEAIDHLEELILPGVDACLIGPNDLSQSLGVPGNTKHPLVQEYVDKFVEKCLKLNVPCGIHLPTPEALQPWIEKGMKLLMCSSDINLIVDNGKKIVDALKQMIQRR</sequence>
<dbReference type="GO" id="GO:0046872">
    <property type="term" value="F:metal ion binding"/>
    <property type="evidence" value="ECO:0007669"/>
    <property type="project" value="UniProtKB-KW"/>
</dbReference>
<dbReference type="Gene3D" id="3.20.20.60">
    <property type="entry name" value="Phosphoenolpyruvate-binding domains"/>
    <property type="match status" value="1"/>
</dbReference>
<reference evidence="5" key="1">
    <citation type="journal article" date="2020" name="mSystems">
        <title>Genome- and Community-Level Interaction Insights into Carbon Utilization and Element Cycling Functions of Hydrothermarchaeota in Hydrothermal Sediment.</title>
        <authorList>
            <person name="Zhou Z."/>
            <person name="Liu Y."/>
            <person name="Xu W."/>
            <person name="Pan J."/>
            <person name="Luo Z.H."/>
            <person name="Li M."/>
        </authorList>
    </citation>
    <scope>NUCLEOTIDE SEQUENCE [LARGE SCALE GENOMIC DNA]</scope>
    <source>
        <strain evidence="5">SpSt-86</strain>
    </source>
</reference>
<dbReference type="InterPro" id="IPR050251">
    <property type="entry name" value="HpcH-HpaI_aldolase"/>
</dbReference>
<dbReference type="InterPro" id="IPR005000">
    <property type="entry name" value="Aldolase/citrate-lyase_domain"/>
</dbReference>
<dbReference type="Pfam" id="PF03328">
    <property type="entry name" value="HpcH_HpaI"/>
    <property type="match status" value="1"/>
</dbReference>
<dbReference type="AlphaFoldDB" id="A0A832I6S7"/>
<dbReference type="GO" id="GO:0005737">
    <property type="term" value="C:cytoplasm"/>
    <property type="evidence" value="ECO:0007669"/>
    <property type="project" value="TreeGrafter"/>
</dbReference>
<gene>
    <name evidence="5" type="ORF">ENW55_05565</name>
</gene>
<dbReference type="InterPro" id="IPR040442">
    <property type="entry name" value="Pyrv_kinase-like_dom_sf"/>
</dbReference>
<comment type="caution">
    <text evidence="5">The sequence shown here is derived from an EMBL/GenBank/DDBJ whole genome shotgun (WGS) entry which is preliminary data.</text>
</comment>